<feature type="compositionally biased region" description="Polar residues" evidence="1">
    <location>
        <begin position="179"/>
        <end position="188"/>
    </location>
</feature>
<feature type="compositionally biased region" description="Basic and acidic residues" evidence="1">
    <location>
        <begin position="371"/>
        <end position="389"/>
    </location>
</feature>
<feature type="compositionally biased region" description="Basic residues" evidence="1">
    <location>
        <begin position="555"/>
        <end position="565"/>
    </location>
</feature>
<sequence length="620" mass="65232">MPSPTIRERQKIHHNGSWSSWDSLPNHLAHPPRHPQYLEADRAALSVSSSSTLSSAPPSPKCPVPRAHAMSCTASTMPSSKLPFSNSVTGTVPVWIGPLASFGSEARRGRPTSAAECHAASCSSGLSRAAVLLSGLGGVSPPGTPQPSASIQAAFCPLTSDAWQSGTLRDGTAADADKTSTGSNTVPGTTLQSPLLFSSVWLQQGELAAAHDTLRSYAGVSDRFLNSGAAEGGDAQDTVHSSGAAYSSNRSASRLSAPKDFVPVYLVRSPVPFAKDFGFSPASEGFPSAQPNTRAPRTGTAKGTSATPAPSSCLPSETLEQHSLLRSPLLRSLTPPSISSSAPLSPGLGCIVGSDQAQSRLSRHRLAASPRSEERFARAGSEMRSRGAAEESPLPVTATSLKGNVKAFEHPLATPARHNFRGPLCSSNEESLPSFFVGKDVEAQATPVTINVSEEEVAHRAFSANVLRSGPSEETEAEEGVTSTADPTTTEDPFEVFWGFSTAPGWGSDATEMRPHGTTSAPWETAPAFCGIGAFASDTRETGGRVSGELSQHNRLSHAAHHRQRGAILHRPSAGQQRNSVNNSTDPQHTSSKEVTLQRRQRRFSVPHDDAIEVKRRSGA</sequence>
<dbReference type="GeneID" id="92356783"/>
<feature type="compositionally biased region" description="Polar residues" evidence="1">
    <location>
        <begin position="289"/>
        <end position="315"/>
    </location>
</feature>
<protein>
    <submittedName>
        <fullName evidence="2">Uncharacterized protein</fullName>
    </submittedName>
</protein>
<feature type="compositionally biased region" description="Basic and acidic residues" evidence="1">
    <location>
        <begin position="606"/>
        <end position="620"/>
    </location>
</feature>
<gene>
    <name evidence="2" type="ORF">LSCM4_00775</name>
</gene>
<dbReference type="RefSeq" id="XP_067059499.1">
    <property type="nucleotide sequence ID" value="XM_067202849.1"/>
</dbReference>
<feature type="compositionally biased region" description="Low complexity" evidence="1">
    <location>
        <begin position="43"/>
        <end position="56"/>
    </location>
</feature>
<reference evidence="3" key="2">
    <citation type="journal article" date="2021" name="Sci. Data">
        <title>Chromosome-scale genome sequencing, assembly and annotation of six genomes from subfamily Leishmaniinae.</title>
        <authorList>
            <person name="Almutairi H."/>
            <person name="Urbaniak M.D."/>
            <person name="Bates M.D."/>
            <person name="Jariyapan N."/>
            <person name="Kwakye-Nuako G."/>
            <person name="Thomaz Soccol V."/>
            <person name="Al-Salem W.S."/>
            <person name="Dillon R.J."/>
            <person name="Bates P.A."/>
            <person name="Gatherer D."/>
        </authorList>
    </citation>
    <scope>NUCLEOTIDE SEQUENCE [LARGE SCALE GENOMIC DNA]</scope>
</reference>
<dbReference type="AlphaFoldDB" id="A0A836FRB4"/>
<comment type="caution">
    <text evidence="2">The sequence shown here is derived from an EMBL/GenBank/DDBJ whole genome shotgun (WGS) entry which is preliminary data.</text>
</comment>
<feature type="compositionally biased region" description="Polar residues" evidence="1">
    <location>
        <begin position="574"/>
        <end position="595"/>
    </location>
</feature>
<dbReference type="EMBL" id="JAFHLR010000034">
    <property type="protein sequence ID" value="KAG5467697.1"/>
    <property type="molecule type" value="Genomic_DNA"/>
</dbReference>
<evidence type="ECO:0000313" key="2">
    <source>
        <dbReference type="EMBL" id="KAG5467697.1"/>
    </source>
</evidence>
<dbReference type="KEGG" id="loi:92356783"/>
<feature type="region of interest" description="Disordered" evidence="1">
    <location>
        <begin position="231"/>
        <end position="252"/>
    </location>
</feature>
<evidence type="ECO:0000256" key="1">
    <source>
        <dbReference type="SAM" id="MobiDB-lite"/>
    </source>
</evidence>
<feature type="compositionally biased region" description="Polar residues" evidence="1">
    <location>
        <begin position="481"/>
        <end position="491"/>
    </location>
</feature>
<accession>A0A836FRB4</accession>
<feature type="region of interest" description="Disordered" evidence="1">
    <location>
        <begin position="1"/>
        <end position="67"/>
    </location>
</feature>
<evidence type="ECO:0000313" key="3">
    <source>
        <dbReference type="Proteomes" id="UP000674143"/>
    </source>
</evidence>
<name>A0A836FRB4_9TRYP</name>
<reference evidence="3" key="1">
    <citation type="journal article" date="2021" name="Microbiol. Resour. Announc.">
        <title>LGAAP: Leishmaniinae Genome Assembly and Annotation Pipeline.</title>
        <authorList>
            <person name="Almutairi H."/>
            <person name="Urbaniak M.D."/>
            <person name="Bates M.D."/>
            <person name="Jariyapan N."/>
            <person name="Kwakye-Nuako G."/>
            <person name="Thomaz-Soccol V."/>
            <person name="Al-Salem W.S."/>
            <person name="Dillon R.J."/>
            <person name="Bates P.A."/>
            <person name="Gatherer D."/>
        </authorList>
    </citation>
    <scope>NUCLEOTIDE SEQUENCE [LARGE SCALE GENOMIC DNA]</scope>
</reference>
<feature type="region of interest" description="Disordered" evidence="1">
    <location>
        <begin position="540"/>
        <end position="620"/>
    </location>
</feature>
<feature type="region of interest" description="Disordered" evidence="1">
    <location>
        <begin position="166"/>
        <end position="188"/>
    </location>
</feature>
<feature type="region of interest" description="Disordered" evidence="1">
    <location>
        <begin position="282"/>
        <end position="320"/>
    </location>
</feature>
<feature type="region of interest" description="Disordered" evidence="1">
    <location>
        <begin position="469"/>
        <end position="492"/>
    </location>
</feature>
<dbReference type="Proteomes" id="UP000674143">
    <property type="component" value="Unassembled WGS sequence"/>
</dbReference>
<feature type="compositionally biased region" description="Polar residues" evidence="1">
    <location>
        <begin position="238"/>
        <end position="252"/>
    </location>
</feature>
<proteinExistence type="predicted"/>
<organism evidence="2 3">
    <name type="scientific">Leishmania orientalis</name>
    <dbReference type="NCBI Taxonomy" id="2249476"/>
    <lineage>
        <taxon>Eukaryota</taxon>
        <taxon>Discoba</taxon>
        <taxon>Euglenozoa</taxon>
        <taxon>Kinetoplastea</taxon>
        <taxon>Metakinetoplastina</taxon>
        <taxon>Trypanosomatida</taxon>
        <taxon>Trypanosomatidae</taxon>
        <taxon>Leishmaniinae</taxon>
        <taxon>Leishmania</taxon>
    </lineage>
</organism>
<feature type="region of interest" description="Disordered" evidence="1">
    <location>
        <begin position="361"/>
        <end position="394"/>
    </location>
</feature>
<keyword evidence="3" id="KW-1185">Reference proteome</keyword>